<sequence length="49" mass="5232">MATSHPHPLKAEPAIADRLTLIWIGGSEHAGLAYVPARACTFECNMALV</sequence>
<dbReference type="AlphaFoldDB" id="W1XI54"/>
<accession>W1XI54</accession>
<feature type="non-terminal residue" evidence="1">
    <location>
        <position position="49"/>
    </location>
</feature>
<reference evidence="1" key="1">
    <citation type="submission" date="2013-12" db="EMBL/GenBank/DDBJ databases">
        <title>A Varibaculum cambriense genome reconstructed from a premature infant gut community with otherwise low bacterial novelty that shifts toward anaerobic metabolism during the third week of life.</title>
        <authorList>
            <person name="Brown C.T."/>
            <person name="Sharon I."/>
            <person name="Thomas B.C."/>
            <person name="Castelle C.J."/>
            <person name="Morowitz M.J."/>
            <person name="Banfield J.F."/>
        </authorList>
    </citation>
    <scope>NUCLEOTIDE SEQUENCE</scope>
</reference>
<organism evidence="1">
    <name type="scientific">human gut metagenome</name>
    <dbReference type="NCBI Taxonomy" id="408170"/>
    <lineage>
        <taxon>unclassified sequences</taxon>
        <taxon>metagenomes</taxon>
        <taxon>organismal metagenomes</taxon>
    </lineage>
</organism>
<protein>
    <submittedName>
        <fullName evidence="1">Twin-arginine translocation pathway signal</fullName>
    </submittedName>
</protein>
<gene>
    <name evidence="1" type="ORF">Q604_UNBC15456G0001</name>
</gene>
<dbReference type="EMBL" id="AZMM01015456">
    <property type="protein sequence ID" value="ETJ30018.1"/>
    <property type="molecule type" value="Genomic_DNA"/>
</dbReference>
<proteinExistence type="predicted"/>
<evidence type="ECO:0000313" key="1">
    <source>
        <dbReference type="EMBL" id="ETJ30018.1"/>
    </source>
</evidence>
<name>W1XI54_9ZZZZ</name>
<comment type="caution">
    <text evidence="1">The sequence shown here is derived from an EMBL/GenBank/DDBJ whole genome shotgun (WGS) entry which is preliminary data.</text>
</comment>